<name>A0A168K9A2_MUCCL</name>
<protein>
    <submittedName>
        <fullName evidence="1">Uncharacterized protein</fullName>
    </submittedName>
</protein>
<sequence length="169" mass="19636">MSRRWMRLCLQRNKWLCGRYQLSFANSIRHAQTYNQWSAVNDMVQLTFGYTPHSEDSHLLWRSVLGTVFVVVCRLGTNEHIAGGARLVQQCLWFSANLTQHYAHGDYSTQEMLLVVDKLRDQDEALLQKVSLVTDLVGNCICMKRQVKDKKKGFNMEWATTRLVKLQVI</sequence>
<reference evidence="1 2" key="1">
    <citation type="submission" date="2015-06" db="EMBL/GenBank/DDBJ databases">
        <title>Expansion of signal transduction pathways in fungi by whole-genome duplication.</title>
        <authorList>
            <consortium name="DOE Joint Genome Institute"/>
            <person name="Corrochano L.M."/>
            <person name="Kuo A."/>
            <person name="Marcet-Houben M."/>
            <person name="Polaino S."/>
            <person name="Salamov A."/>
            <person name="Villalobos J.M."/>
            <person name="Alvarez M.I."/>
            <person name="Avalos J."/>
            <person name="Benito E.P."/>
            <person name="Benoit I."/>
            <person name="Burger G."/>
            <person name="Camino L.P."/>
            <person name="Canovas D."/>
            <person name="Cerda-Olmedo E."/>
            <person name="Cheng J.-F."/>
            <person name="Dominguez A."/>
            <person name="Elias M."/>
            <person name="Eslava A.P."/>
            <person name="Glaser F."/>
            <person name="Grimwood J."/>
            <person name="Gutierrez G."/>
            <person name="Heitman J."/>
            <person name="Henrissat B."/>
            <person name="Iturriaga E.A."/>
            <person name="Lang B.F."/>
            <person name="Lavin J.L."/>
            <person name="Lee S."/>
            <person name="Li W."/>
            <person name="Lindquist E."/>
            <person name="Lopez-Garcia S."/>
            <person name="Luque E.M."/>
            <person name="Marcos A.T."/>
            <person name="Martin J."/>
            <person name="Mccluskey K."/>
            <person name="Medina H.R."/>
            <person name="Miralles-Duran A."/>
            <person name="Miyazaki A."/>
            <person name="Munoz-Torres E."/>
            <person name="Oguiza J.A."/>
            <person name="Ohm R."/>
            <person name="Olmedo M."/>
            <person name="Orejas M."/>
            <person name="Ortiz-Castellanos L."/>
            <person name="Pisabarro A.G."/>
            <person name="Rodriguez-Romero J."/>
            <person name="Ruiz-Herrera J."/>
            <person name="Ruiz-Vazquez R."/>
            <person name="Sanz C."/>
            <person name="Schackwitz W."/>
            <person name="Schmutz J."/>
            <person name="Shahriari M."/>
            <person name="Shelest E."/>
            <person name="Silva-Franco F."/>
            <person name="Soanes D."/>
            <person name="Syed K."/>
            <person name="Tagua V.G."/>
            <person name="Talbot N.J."/>
            <person name="Thon M."/>
            <person name="De Vries R.P."/>
            <person name="Wiebenga A."/>
            <person name="Yadav J.S."/>
            <person name="Braun E.L."/>
            <person name="Baker S."/>
            <person name="Garre V."/>
            <person name="Horwitz B."/>
            <person name="Torres-Martinez S."/>
            <person name="Idnurm A."/>
            <person name="Herrera-Estrella A."/>
            <person name="Gabaldon T."/>
            <person name="Grigoriev I.V."/>
        </authorList>
    </citation>
    <scope>NUCLEOTIDE SEQUENCE [LARGE SCALE GENOMIC DNA]</scope>
    <source>
        <strain evidence="1 2">CBS 277.49</strain>
    </source>
</reference>
<dbReference type="VEuPathDB" id="FungiDB:MUCCIDRAFT_164075"/>
<evidence type="ECO:0000313" key="1">
    <source>
        <dbReference type="EMBL" id="OAD02137.1"/>
    </source>
</evidence>
<accession>A0A168K9A2</accession>
<dbReference type="EMBL" id="AMYB01000005">
    <property type="protein sequence ID" value="OAD02137.1"/>
    <property type="molecule type" value="Genomic_DNA"/>
</dbReference>
<dbReference type="AlphaFoldDB" id="A0A168K9A2"/>
<dbReference type="Proteomes" id="UP000077051">
    <property type="component" value="Unassembled WGS sequence"/>
</dbReference>
<proteinExistence type="predicted"/>
<organism evidence="1 2">
    <name type="scientific">Mucor lusitanicus CBS 277.49</name>
    <dbReference type="NCBI Taxonomy" id="747725"/>
    <lineage>
        <taxon>Eukaryota</taxon>
        <taxon>Fungi</taxon>
        <taxon>Fungi incertae sedis</taxon>
        <taxon>Mucoromycota</taxon>
        <taxon>Mucoromycotina</taxon>
        <taxon>Mucoromycetes</taxon>
        <taxon>Mucorales</taxon>
        <taxon>Mucorineae</taxon>
        <taxon>Mucoraceae</taxon>
        <taxon>Mucor</taxon>
    </lineage>
</organism>
<comment type="caution">
    <text evidence="1">The sequence shown here is derived from an EMBL/GenBank/DDBJ whole genome shotgun (WGS) entry which is preliminary data.</text>
</comment>
<keyword evidence="2" id="KW-1185">Reference proteome</keyword>
<evidence type="ECO:0000313" key="2">
    <source>
        <dbReference type="Proteomes" id="UP000077051"/>
    </source>
</evidence>
<gene>
    <name evidence="1" type="ORF">MUCCIDRAFT_164075</name>
</gene>